<proteinExistence type="predicted"/>
<dbReference type="InterPro" id="IPR016095">
    <property type="entry name" value="Ribosomal_uL1_3-a/b-sand"/>
</dbReference>
<evidence type="ECO:0000256" key="1">
    <source>
        <dbReference type="SAM" id="MobiDB-lite"/>
    </source>
</evidence>
<organism evidence="2 3">
    <name type="scientific">Dactylellina haptotyla (strain CBS 200.50)</name>
    <name type="common">Nematode-trapping fungus</name>
    <name type="synonym">Monacrosporium haptotylum</name>
    <dbReference type="NCBI Taxonomy" id="1284197"/>
    <lineage>
        <taxon>Eukaryota</taxon>
        <taxon>Fungi</taxon>
        <taxon>Dikarya</taxon>
        <taxon>Ascomycota</taxon>
        <taxon>Pezizomycotina</taxon>
        <taxon>Orbiliomycetes</taxon>
        <taxon>Orbiliales</taxon>
        <taxon>Orbiliaceae</taxon>
        <taxon>Dactylellina</taxon>
    </lineage>
</organism>
<dbReference type="Pfam" id="PF00687">
    <property type="entry name" value="Ribosomal_L1"/>
    <property type="match status" value="1"/>
</dbReference>
<comment type="caution">
    <text evidence="2">The sequence shown here is derived from an EMBL/GenBank/DDBJ whole genome shotgun (WGS) entry which is preliminary data.</text>
</comment>
<feature type="compositionally biased region" description="Basic and acidic residues" evidence="1">
    <location>
        <begin position="474"/>
        <end position="485"/>
    </location>
</feature>
<dbReference type="EMBL" id="AQGS01000867">
    <property type="protein sequence ID" value="EPS36540.1"/>
    <property type="molecule type" value="Genomic_DNA"/>
</dbReference>
<keyword evidence="3" id="KW-1185">Reference proteome</keyword>
<evidence type="ECO:0008006" key="4">
    <source>
        <dbReference type="Google" id="ProtNLM"/>
    </source>
</evidence>
<dbReference type="STRING" id="1284197.S8A0M5"/>
<reference evidence="3" key="2">
    <citation type="submission" date="2013-04" db="EMBL/GenBank/DDBJ databases">
        <title>Genomic mechanisms accounting for the adaptation to parasitism in nematode-trapping fungi.</title>
        <authorList>
            <person name="Ahren D.G."/>
        </authorList>
    </citation>
    <scope>NUCLEOTIDE SEQUENCE [LARGE SCALE GENOMIC DNA]</scope>
    <source>
        <strain evidence="3">CBS 200.50</strain>
    </source>
</reference>
<dbReference type="eggNOG" id="KOG1685">
    <property type="taxonomic scope" value="Eukaryota"/>
</dbReference>
<dbReference type="OMA" id="PQRAYKN"/>
<evidence type="ECO:0000313" key="3">
    <source>
        <dbReference type="Proteomes" id="UP000015100"/>
    </source>
</evidence>
<dbReference type="AlphaFoldDB" id="S8A0M5"/>
<reference evidence="2 3" key="1">
    <citation type="journal article" date="2013" name="PLoS Genet.">
        <title>Genomic mechanisms accounting for the adaptation to parasitism in nematode-trapping fungi.</title>
        <authorList>
            <person name="Meerupati T."/>
            <person name="Andersson K.M."/>
            <person name="Friman E."/>
            <person name="Kumar D."/>
            <person name="Tunlid A."/>
            <person name="Ahren D."/>
        </authorList>
    </citation>
    <scope>NUCLEOTIDE SEQUENCE [LARGE SCALE GENOMIC DNA]</scope>
    <source>
        <strain evidence="2 3">CBS 200.50</strain>
    </source>
</reference>
<name>S8A0M5_DACHA</name>
<feature type="compositionally biased region" description="Basic and acidic residues" evidence="1">
    <location>
        <begin position="351"/>
        <end position="374"/>
    </location>
</feature>
<gene>
    <name evidence="2" type="ORF">H072_9846</name>
</gene>
<evidence type="ECO:0000313" key="2">
    <source>
        <dbReference type="EMBL" id="EPS36540.1"/>
    </source>
</evidence>
<sequence>MPAFEEDPESARDIVMHVPRTSPHRDLPTVYLPPHIAMTTSASNPYTEAQAGKAVAALKAHLATQKTASGKQDLFDAADESDLEDGTTGVADPDLAFWLVVTTKKFLTHEKKAKQERIALPNPYLTTPSPTFTICLITKDPSTYYRSILSHLPYHSTSITVIAPSKLRTHYKSFESRRQLERAHDIFLADDRIIPLLPNLLGKSIYRRSSKVPIPVKLSKIEPPAKDTEAPKSKQQADAEKLQKEIEKVIKATYYIASPSASQSIKVGIRSQSPEEVAENVTAVLKQLTENTIKAGWDGMRAVHIKAAETVSLPIWLTEKIYDDNDVLSPEEIEKIEHLKTKEGRIEREKELKEKKAEKKKERDARKKEKRNWDSDAESGEDQYFVRKMKAIEGPKSNKRKAEGTVEEPGSAKKSKVDEKPVEAEKDDEESEEEGGVKLPADLSEQAQRLKIGDKKIAPPAPALKTEKKKGSKPKSETGKMGIKEKLKRKASKTEVAATKGKKTKAYQ</sequence>
<dbReference type="Gene3D" id="3.40.50.790">
    <property type="match status" value="1"/>
</dbReference>
<feature type="compositionally biased region" description="Basic and acidic residues" evidence="1">
    <location>
        <begin position="415"/>
        <end position="424"/>
    </location>
</feature>
<feature type="region of interest" description="Disordered" evidence="1">
    <location>
        <begin position="351"/>
        <end position="508"/>
    </location>
</feature>
<protein>
    <recommendedName>
        <fullName evidence="4">Ribosomal protein L1</fullName>
    </recommendedName>
</protein>
<dbReference type="OrthoDB" id="10251727at2759"/>
<dbReference type="SUPFAM" id="SSF56808">
    <property type="entry name" value="Ribosomal protein L1"/>
    <property type="match status" value="1"/>
</dbReference>
<dbReference type="InterPro" id="IPR028364">
    <property type="entry name" value="Ribosomal_uL1/biogenesis"/>
</dbReference>
<dbReference type="CDD" id="cd00403">
    <property type="entry name" value="Ribosomal_L1"/>
    <property type="match status" value="1"/>
</dbReference>
<accession>S8A0M5</accession>
<feature type="compositionally biased region" description="Acidic residues" evidence="1">
    <location>
        <begin position="425"/>
        <end position="434"/>
    </location>
</feature>
<dbReference type="HOGENOM" id="CLU_569815_0_0_1"/>
<dbReference type="Proteomes" id="UP000015100">
    <property type="component" value="Unassembled WGS sequence"/>
</dbReference>
<dbReference type="InterPro" id="IPR023674">
    <property type="entry name" value="Ribosomal_uL1-like"/>
</dbReference>